<keyword evidence="3" id="KW-0805">Transcription regulation</keyword>
<dbReference type="PROSITE" id="PS50048">
    <property type="entry name" value="ZN2_CY6_FUNGAL_2"/>
    <property type="match status" value="1"/>
</dbReference>
<dbReference type="PANTHER" id="PTHR31001:SF50">
    <property type="entry name" value="ZN(II)2CYS6 TRANSCRIPTION FACTOR (EUROFUNG)"/>
    <property type="match status" value="1"/>
</dbReference>
<reference evidence="9" key="1">
    <citation type="submission" date="2016-12" db="EMBL/GenBank/DDBJ databases">
        <title>The genomes of Aspergillus section Nigri reveals drivers in fungal speciation.</title>
        <authorList>
            <consortium name="DOE Joint Genome Institute"/>
            <person name="Vesth T.C."/>
            <person name="Nybo J."/>
            <person name="Theobald S."/>
            <person name="Brandl J."/>
            <person name="Frisvad J.C."/>
            <person name="Nielsen K.F."/>
            <person name="Lyhne E.K."/>
            <person name="Kogle M.E."/>
            <person name="Kuo A."/>
            <person name="Riley R."/>
            <person name="Clum A."/>
            <person name="Nolan M."/>
            <person name="Lipzen A."/>
            <person name="Salamov A."/>
            <person name="Henrissat B."/>
            <person name="Wiebenga A."/>
            <person name="De vries R.P."/>
            <person name="Grigoriev I.V."/>
            <person name="Mortensen U.H."/>
            <person name="Andersen M.R."/>
            <person name="Baker S.E."/>
        </authorList>
    </citation>
    <scope>NUCLEOTIDE SEQUENCE</scope>
    <source>
        <strain evidence="9">CBS 122712</strain>
    </source>
</reference>
<keyword evidence="4" id="KW-0238">DNA-binding</keyword>
<sequence>MPRLLSKANTVQRSSRPGMASSPSQEQKNRTVPQLSCVLCRDRKLKCDKLDPCSNCTSSGVACMPIYRPRLPRGRYGRPARSRTSSPPANERYGDFSNPKATLTSEYGGLSAPVDGLKRLIPEGETNKMGPVEEGSALQELVSQVSKKIQCATDSTKNDLGTIVGDLSHHIRKLESLLQDPGADKTLKKTFESGTLVEIRWITQQFPAIQTSSLARRCPEISGNDIWTEFTSNGMHDSSVATDLEPSSGRASDRGLKTDSLRRNSVDHGPNALGMLSIGNSLSPSFRSLPRDKLGASKLCQVYLQNVDPIIKILHRPSLSKWMLDGASEYLESSEDDIPVRALESAICYVAANTMTEAQCQATFQRNKSSIMAVHRKLCEGAFEKAGLLTSRDMTVLQAFILYLVTTATNLPKIGRRSEDKDTAAWALVALAESFFQQQMRLRLWLTVCLVDIQASFALCSEPLITHSGAACAIPNVAHVNDSDFDVNTEYSVVSQEQLTDTTFALVTYHVQVAGRALNFGSPDCSTAAERHKLSREVQQQVFTLLHYCDPESSPYAWFTWHSTQSIVSAIRLSELLPFRFSQAGRYASLESPRLEGDTSLLRWSLQNLEKAHLLCTDPRGSGFRWYITIPCLALSTAIGECNTCSDVETVRRAWPIIEASYRQHEELLSSHSCQLAQAHLMQMMNKAREKLSSLPQKNSNEFGAGQVVEVSATDTLVHMVAEEHAPIDPQLGGGMPISESIMPTASFTVSQPQLGHQSWNMATMPIDDVHVRDEMLLTTDAYHSVQSEYF</sequence>
<feature type="region of interest" description="Disordered" evidence="7">
    <location>
        <begin position="1"/>
        <end position="32"/>
    </location>
</feature>
<keyword evidence="5" id="KW-0804">Transcription</keyword>
<evidence type="ECO:0000256" key="7">
    <source>
        <dbReference type="SAM" id="MobiDB-lite"/>
    </source>
</evidence>
<feature type="compositionally biased region" description="Polar residues" evidence="7">
    <location>
        <begin position="7"/>
        <end position="32"/>
    </location>
</feature>
<protein>
    <recommendedName>
        <fullName evidence="8">Zn(2)-C6 fungal-type domain-containing protein</fullName>
    </recommendedName>
</protein>
<dbReference type="EMBL" id="MSFU01000021">
    <property type="protein sequence ID" value="PWY67716.1"/>
    <property type="molecule type" value="Genomic_DNA"/>
</dbReference>
<comment type="caution">
    <text evidence="9">The sequence shown here is derived from an EMBL/GenBank/DDBJ whole genome shotgun (WGS) entry which is preliminary data.</text>
</comment>
<dbReference type="Pfam" id="PF00172">
    <property type="entry name" value="Zn_clus"/>
    <property type="match status" value="1"/>
</dbReference>
<dbReference type="PROSITE" id="PS00463">
    <property type="entry name" value="ZN2_CY6_FUNGAL_1"/>
    <property type="match status" value="1"/>
</dbReference>
<feature type="domain" description="Zn(2)-C6 fungal-type" evidence="8">
    <location>
        <begin position="36"/>
        <end position="63"/>
    </location>
</feature>
<dbReference type="GO" id="GO:0003677">
    <property type="term" value="F:DNA binding"/>
    <property type="evidence" value="ECO:0007669"/>
    <property type="project" value="UniProtKB-KW"/>
</dbReference>
<evidence type="ECO:0000256" key="5">
    <source>
        <dbReference type="ARBA" id="ARBA00023163"/>
    </source>
</evidence>
<evidence type="ECO:0000313" key="9">
    <source>
        <dbReference type="EMBL" id="PWY67716.1"/>
    </source>
</evidence>
<dbReference type="Proteomes" id="UP000246171">
    <property type="component" value="Unassembled WGS sequence"/>
</dbReference>
<keyword evidence="10" id="KW-1185">Reference proteome</keyword>
<dbReference type="CDD" id="cd12148">
    <property type="entry name" value="fungal_TF_MHR"/>
    <property type="match status" value="1"/>
</dbReference>
<dbReference type="GO" id="GO:0005634">
    <property type="term" value="C:nucleus"/>
    <property type="evidence" value="ECO:0007669"/>
    <property type="project" value="UniProtKB-SubCell"/>
</dbReference>
<evidence type="ECO:0000256" key="3">
    <source>
        <dbReference type="ARBA" id="ARBA00023015"/>
    </source>
</evidence>
<feature type="region of interest" description="Disordered" evidence="7">
    <location>
        <begin position="237"/>
        <end position="268"/>
    </location>
</feature>
<accession>A0A317V179</accession>
<comment type="subcellular location">
    <subcellularLocation>
        <location evidence="1">Nucleus</location>
    </subcellularLocation>
</comment>
<dbReference type="RefSeq" id="XP_025385654.1">
    <property type="nucleotide sequence ID" value="XM_025533427.1"/>
</dbReference>
<dbReference type="AlphaFoldDB" id="A0A317V179"/>
<evidence type="ECO:0000259" key="8">
    <source>
        <dbReference type="PROSITE" id="PS50048"/>
    </source>
</evidence>
<dbReference type="VEuPathDB" id="FungiDB:BO83DRAFT_400876"/>
<keyword evidence="2" id="KW-0479">Metal-binding</keyword>
<dbReference type="OrthoDB" id="435881at2759"/>
<feature type="compositionally biased region" description="Basic and acidic residues" evidence="7">
    <location>
        <begin position="251"/>
        <end position="266"/>
    </location>
</feature>
<dbReference type="CDD" id="cd00067">
    <property type="entry name" value="GAL4"/>
    <property type="match status" value="1"/>
</dbReference>
<dbReference type="InterPro" id="IPR001138">
    <property type="entry name" value="Zn2Cys6_DnaBD"/>
</dbReference>
<dbReference type="InterPro" id="IPR036864">
    <property type="entry name" value="Zn2-C6_fun-type_DNA-bd_sf"/>
</dbReference>
<feature type="region of interest" description="Disordered" evidence="7">
    <location>
        <begin position="72"/>
        <end position="99"/>
    </location>
</feature>
<name>A0A317V179_ASPEC</name>
<evidence type="ECO:0000256" key="6">
    <source>
        <dbReference type="ARBA" id="ARBA00023242"/>
    </source>
</evidence>
<dbReference type="PANTHER" id="PTHR31001">
    <property type="entry name" value="UNCHARACTERIZED TRANSCRIPTIONAL REGULATORY PROTEIN"/>
    <property type="match status" value="1"/>
</dbReference>
<dbReference type="InterPro" id="IPR050613">
    <property type="entry name" value="Sec_Metabolite_Reg"/>
</dbReference>
<dbReference type="SMART" id="SM00066">
    <property type="entry name" value="GAL4"/>
    <property type="match status" value="1"/>
</dbReference>
<evidence type="ECO:0000256" key="4">
    <source>
        <dbReference type="ARBA" id="ARBA00023125"/>
    </source>
</evidence>
<dbReference type="GO" id="GO:0000981">
    <property type="term" value="F:DNA-binding transcription factor activity, RNA polymerase II-specific"/>
    <property type="evidence" value="ECO:0007669"/>
    <property type="project" value="InterPro"/>
</dbReference>
<evidence type="ECO:0000313" key="10">
    <source>
        <dbReference type="Proteomes" id="UP000246171"/>
    </source>
</evidence>
<dbReference type="Gene3D" id="4.10.240.10">
    <property type="entry name" value="Zn(2)-C6 fungal-type DNA-binding domain"/>
    <property type="match status" value="1"/>
</dbReference>
<organism evidence="9 10">
    <name type="scientific">Aspergillus eucalypticola (strain CBS 122712 / IBT 29274)</name>
    <dbReference type="NCBI Taxonomy" id="1448314"/>
    <lineage>
        <taxon>Eukaryota</taxon>
        <taxon>Fungi</taxon>
        <taxon>Dikarya</taxon>
        <taxon>Ascomycota</taxon>
        <taxon>Pezizomycotina</taxon>
        <taxon>Eurotiomycetes</taxon>
        <taxon>Eurotiomycetidae</taxon>
        <taxon>Eurotiales</taxon>
        <taxon>Aspergillaceae</taxon>
        <taxon>Aspergillus</taxon>
        <taxon>Aspergillus subgen. Circumdati</taxon>
    </lineage>
</organism>
<evidence type="ECO:0000256" key="1">
    <source>
        <dbReference type="ARBA" id="ARBA00004123"/>
    </source>
</evidence>
<dbReference type="GO" id="GO:0008270">
    <property type="term" value="F:zinc ion binding"/>
    <property type="evidence" value="ECO:0007669"/>
    <property type="project" value="InterPro"/>
</dbReference>
<keyword evidence="6" id="KW-0539">Nucleus</keyword>
<dbReference type="GeneID" id="37055389"/>
<proteinExistence type="predicted"/>
<evidence type="ECO:0000256" key="2">
    <source>
        <dbReference type="ARBA" id="ARBA00022723"/>
    </source>
</evidence>
<gene>
    <name evidence="9" type="ORF">BO83DRAFT_400876</name>
</gene>
<dbReference type="GO" id="GO:0009893">
    <property type="term" value="P:positive regulation of metabolic process"/>
    <property type="evidence" value="ECO:0007669"/>
    <property type="project" value="UniProtKB-ARBA"/>
</dbReference>
<feature type="compositionally biased region" description="Basic residues" evidence="7">
    <location>
        <begin position="72"/>
        <end position="81"/>
    </location>
</feature>
<dbReference type="SUPFAM" id="SSF57701">
    <property type="entry name" value="Zn2/Cys6 DNA-binding domain"/>
    <property type="match status" value="1"/>
</dbReference>